<dbReference type="Gene3D" id="1.25.40.20">
    <property type="entry name" value="Ankyrin repeat-containing domain"/>
    <property type="match status" value="4"/>
</dbReference>
<dbReference type="PRINTS" id="PR01415">
    <property type="entry name" value="ANKYRIN"/>
</dbReference>
<sequence>TYTATKGVENEGYDFEVAMLTLYSFQLCYNDDVRNFKLAIYDDHFRPFDDIVVNVVTDIEETYAFQLKHVKDKLQLNSSHFAKNGKLVLNKYFKFDFARSNHVVLLTNGIVNEEVNVGSFNITPKPSISPLEKMLDTSVQEGYHIYEISSNDGSDKITFFTSQMNCHDIETLVVNKFKEKFSINDNNLRNIFQKFKDFFQTWKKSCFGHCKLDKEDIKMKISEILFYDHIAEYCPTFGDVDETTKLLHNVLNQFNITIMRELYEDVIVNLCHFDVDKNQVAEHAKEFLIISNDSSKDIAIILWRLKKFPLIVKVDDDNKKMVYELITDLRKENFSFIFISEDVSRTEFKEEKVFECLKDLGNDTKITENLKLSIQGRTKVALKKLIKCNPQFSEIISVGEIILMLKGNFLVGEPEEILPQPYISRHLLTSMLKIESIEQNPNDLFLVNGSESDQKSLKSKLTKRKYYMLDEYENIVSNDDKFPPKSVILTEKDIKNPLQVCLKNKNKNAHYLKIIGDDRLQWICSKTKTEELWRHRVVLTENQLHANLKNNINLICSRPGMGKLTLLKYLKNNCPPGYWTVKVNFQEHQNDTKENHTFECKMKQCFEKARRVIYFFYGIDNLQDDNLKKAIDVIKQTSDEGFKVWVFSEDHLREELEKNFAVASMDIEEFDEDQQRQYIRGRLNDEQIDQGLEKILMSFKMLKNNNILGAPMHLYMLTEIFIKNPKQNMEEIFILTDIYQYFIKTKYNQYLSKCKCDDNSIVSDGIHYRTEQYKLAAMSSKYFEGFRLQCDSYFLTQITRIGDILGIISKVNADGTVIFSQQTYADYFAALWLANNFRKIETLKNFIFREEFKNILFMFNLELTKHNPAHVAVLYQNHDQLLKHQDKFEDFDQVRRTPLHIACSYGMKYPKLEVISEGEVYRFSDIKENAEVLKIIDYLLENIKLDPLQADQLFGWNLFDYACHTLNLYAIEKLLTKEVAANCLHRLENGDKFSTLYYCVKLGYTNLLRLIVNEESFKKTINTKNYNDETLLHLAVNSNSYSIVNILLDSGIATDTVTNTHYKRSALHLAAENGYVDIMELLLRKGASINIMDRYRNTPLHICAARGDFRSAELLVTCKADVNSSDNFGQSPLHLAASNGHTSIVVLLLDHGADVNHSDKLLGKTPLDCAKNKKMEKLLVNRGAETTYNATAPRKSLTSEYDSYKKFPLHWAAGTGQTEDIERLLKEGWCVNDPDEYGRIPLHRALKKGHSDVAQILVNKGAIIDIPDKEQITPLCWAINNEDLKIIDLLINNNARIDVVDSFGYSPLHWAVMQKNPEIVSLLLSKTPNLDVIDKIGMTPLDWAVELGHPKIVRLLNEDVDDELLEAAEKKFEFLASYRSISHHVDNDPRFSPFHDAVHSGKVDLVKKFLSKGDDVDETDQFGCTALHRSVIKQDKQIVKLLLKNSASINAANNINSTPLHWAAYNGNAEILRVLLDHKPQIDVLDHFGFSPLQLAVMKEHHEAVSMLIASGGNLNVVDECGNTLLDCACKMGHINTVDVLIRNNAVAKIIHGDYLKIARRQNTFFKYLEFNPFY</sequence>
<dbReference type="PROSITE" id="PS50088">
    <property type="entry name" value="ANK_REPEAT"/>
    <property type="match status" value="12"/>
</dbReference>
<dbReference type="InterPro" id="IPR002110">
    <property type="entry name" value="Ankyrin_rpt"/>
</dbReference>
<feature type="repeat" description="ANK" evidence="3">
    <location>
        <begin position="1488"/>
        <end position="1520"/>
    </location>
</feature>
<evidence type="ECO:0000256" key="1">
    <source>
        <dbReference type="ARBA" id="ARBA00022737"/>
    </source>
</evidence>
<feature type="repeat" description="ANK" evidence="3">
    <location>
        <begin position="1455"/>
        <end position="1487"/>
    </location>
</feature>
<keyword evidence="2 3" id="KW-0040">ANK repeat</keyword>
<feature type="repeat" description="ANK" evidence="3">
    <location>
        <begin position="1095"/>
        <end position="1127"/>
    </location>
</feature>
<dbReference type="InterPro" id="IPR051165">
    <property type="entry name" value="Multifunctional_ANK_Repeat"/>
</dbReference>
<evidence type="ECO:0000256" key="3">
    <source>
        <dbReference type="PROSITE-ProRule" id="PRU00023"/>
    </source>
</evidence>
<gene>
    <name evidence="4" type="ORF">BDFB_010684</name>
</gene>
<dbReference type="SUPFAM" id="SSF48403">
    <property type="entry name" value="Ankyrin repeat"/>
    <property type="match status" value="3"/>
</dbReference>
<feature type="repeat" description="ANK" evidence="3">
    <location>
        <begin position="1027"/>
        <end position="1059"/>
    </location>
</feature>
<feature type="repeat" description="ANK" evidence="3">
    <location>
        <begin position="1062"/>
        <end position="1094"/>
    </location>
</feature>
<dbReference type="STRING" id="1661398.A0A482VY24"/>
<feature type="repeat" description="ANK" evidence="3">
    <location>
        <begin position="1270"/>
        <end position="1302"/>
    </location>
</feature>
<feature type="repeat" description="ANK" evidence="3">
    <location>
        <begin position="1128"/>
        <end position="1160"/>
    </location>
</feature>
<evidence type="ECO:0000313" key="5">
    <source>
        <dbReference type="Proteomes" id="UP000292052"/>
    </source>
</evidence>
<dbReference type="PROSITE" id="PS50297">
    <property type="entry name" value="ANK_REP_REGION"/>
    <property type="match status" value="10"/>
</dbReference>
<dbReference type="Proteomes" id="UP000292052">
    <property type="component" value="Unassembled WGS sequence"/>
</dbReference>
<dbReference type="PANTHER" id="PTHR24123:SF33">
    <property type="entry name" value="PROTEIN HOS4"/>
    <property type="match status" value="1"/>
</dbReference>
<comment type="caution">
    <text evidence="4">The sequence shown here is derived from an EMBL/GenBank/DDBJ whole genome shotgun (WGS) entry which is preliminary data.</text>
</comment>
<keyword evidence="5" id="KW-1185">Reference proteome</keyword>
<dbReference type="Pfam" id="PF00023">
    <property type="entry name" value="Ank"/>
    <property type="match status" value="1"/>
</dbReference>
<organism evidence="4 5">
    <name type="scientific">Asbolus verrucosus</name>
    <name type="common">Desert ironclad beetle</name>
    <dbReference type="NCBI Taxonomy" id="1661398"/>
    <lineage>
        <taxon>Eukaryota</taxon>
        <taxon>Metazoa</taxon>
        <taxon>Ecdysozoa</taxon>
        <taxon>Arthropoda</taxon>
        <taxon>Hexapoda</taxon>
        <taxon>Insecta</taxon>
        <taxon>Pterygota</taxon>
        <taxon>Neoptera</taxon>
        <taxon>Endopterygota</taxon>
        <taxon>Coleoptera</taxon>
        <taxon>Polyphaga</taxon>
        <taxon>Cucujiformia</taxon>
        <taxon>Tenebrionidae</taxon>
        <taxon>Pimeliinae</taxon>
        <taxon>Asbolus</taxon>
    </lineage>
</organism>
<dbReference type="PANTHER" id="PTHR24123">
    <property type="entry name" value="ANKYRIN REPEAT-CONTAINING"/>
    <property type="match status" value="1"/>
</dbReference>
<dbReference type="SUPFAM" id="SSF52540">
    <property type="entry name" value="P-loop containing nucleoside triphosphate hydrolases"/>
    <property type="match status" value="1"/>
</dbReference>
<dbReference type="Pfam" id="PF13637">
    <property type="entry name" value="Ank_4"/>
    <property type="match status" value="1"/>
</dbReference>
<proteinExistence type="predicted"/>
<evidence type="ECO:0000256" key="2">
    <source>
        <dbReference type="ARBA" id="ARBA00023043"/>
    </source>
</evidence>
<dbReference type="OrthoDB" id="341259at2759"/>
<dbReference type="Pfam" id="PF12796">
    <property type="entry name" value="Ank_2"/>
    <property type="match status" value="4"/>
</dbReference>
<accession>A0A482VY24</accession>
<reference evidence="4 5" key="1">
    <citation type="submission" date="2017-03" db="EMBL/GenBank/DDBJ databases">
        <title>Genome of the blue death feigning beetle - Asbolus verrucosus.</title>
        <authorList>
            <person name="Rider S.D."/>
        </authorList>
    </citation>
    <scope>NUCLEOTIDE SEQUENCE [LARGE SCALE GENOMIC DNA]</scope>
    <source>
        <strain evidence="4">Butters</strain>
        <tissue evidence="4">Head and leg muscle</tissue>
    </source>
</reference>
<feature type="repeat" description="ANK" evidence="3">
    <location>
        <begin position="1389"/>
        <end position="1421"/>
    </location>
</feature>
<feature type="repeat" description="ANK" evidence="3">
    <location>
        <begin position="1204"/>
        <end position="1236"/>
    </location>
</feature>
<dbReference type="InterPro" id="IPR027417">
    <property type="entry name" value="P-loop_NTPase"/>
</dbReference>
<keyword evidence="1" id="KW-0677">Repeat</keyword>
<feature type="repeat" description="ANK" evidence="3">
    <location>
        <begin position="1303"/>
        <end position="1335"/>
    </location>
</feature>
<feature type="repeat" description="ANK" evidence="3">
    <location>
        <begin position="1422"/>
        <end position="1454"/>
    </location>
</feature>
<feature type="non-terminal residue" evidence="4">
    <location>
        <position position="1"/>
    </location>
</feature>
<name>A0A482VY24_ASBVE</name>
<evidence type="ECO:0000313" key="4">
    <source>
        <dbReference type="EMBL" id="RZC37812.1"/>
    </source>
</evidence>
<dbReference type="EMBL" id="QDEB01049130">
    <property type="protein sequence ID" value="RZC37812.1"/>
    <property type="molecule type" value="Genomic_DNA"/>
</dbReference>
<protein>
    <submittedName>
        <fullName evidence="4">Ankyrin repeat domain containing protein</fullName>
    </submittedName>
</protein>
<dbReference type="InterPro" id="IPR036770">
    <property type="entry name" value="Ankyrin_rpt-contain_sf"/>
</dbReference>
<feature type="repeat" description="ANK" evidence="3">
    <location>
        <begin position="1237"/>
        <end position="1269"/>
    </location>
</feature>
<dbReference type="SMART" id="SM00248">
    <property type="entry name" value="ANK"/>
    <property type="match status" value="18"/>
</dbReference>